<feature type="compositionally biased region" description="Basic residues" evidence="8">
    <location>
        <begin position="450"/>
        <end position="465"/>
    </location>
</feature>
<dbReference type="CDD" id="cd18787">
    <property type="entry name" value="SF2_C_DEAD"/>
    <property type="match status" value="1"/>
</dbReference>
<dbReference type="PROSITE" id="PS51195">
    <property type="entry name" value="Q_MOTIF"/>
    <property type="match status" value="1"/>
</dbReference>
<sequence length="465" mass="52689">MAGFAELGLDDWLVQQCKSVGLKQPTPIQLQCVEPILQGKDCIGCAKTGSGKTAAFALPILQKLSEDPFGIFALVLTPTRELAFQIADQFRVLGKSMGVRVTVITGGMDMMKQGQDLSVKPHIVISTPGRLADHIDSCDTFSLARIKFLVMDEADRLLDDNFGSQLETILKMLPPKRQTLLFSATMSSTLTDLKDSVLNKPFMWVQESERATVDELNEEYVLVPASMKDAYMVHVVDRWTQEHPKSSVIIFASTCKYAQILGMMLEKLGFPCAVLHSMIPQRFRLSSLSRFKSNQIRILIATDVASRGLDIPTVDLIINHNIPNRPRDYVHRVGRTARAGRCGQSISMVTEFDVKLLKATESFINSKMTEHPTKEKEVLEIFEEVSVRRREAEIRLDEQDFGEKRDINKRKKLILEGRDPEEEEKQKKKQKKDDGKSREDVQKEKQLRKDKYKAKFAKKKKKTTA</sequence>
<feature type="domain" description="Helicase C-terminal" evidence="10">
    <location>
        <begin position="227"/>
        <end position="379"/>
    </location>
</feature>
<dbReference type="GO" id="GO:0003724">
    <property type="term" value="F:RNA helicase activity"/>
    <property type="evidence" value="ECO:0007669"/>
    <property type="project" value="UniProtKB-EC"/>
</dbReference>
<dbReference type="PANTHER" id="PTHR47959:SF24">
    <property type="entry name" value="ATP-DEPENDENT RNA HELICASE"/>
    <property type="match status" value="1"/>
</dbReference>
<gene>
    <name evidence="12" type="ORF">V1264_001576</name>
</gene>
<dbReference type="GO" id="GO:0005524">
    <property type="term" value="F:ATP binding"/>
    <property type="evidence" value="ECO:0007669"/>
    <property type="project" value="UniProtKB-KW"/>
</dbReference>
<keyword evidence="3 7" id="KW-0378">Hydrolase</keyword>
<evidence type="ECO:0000256" key="8">
    <source>
        <dbReference type="SAM" id="MobiDB-lite"/>
    </source>
</evidence>
<dbReference type="InterPro" id="IPR014001">
    <property type="entry name" value="Helicase_ATP-bd"/>
</dbReference>
<dbReference type="InterPro" id="IPR001650">
    <property type="entry name" value="Helicase_C-like"/>
</dbReference>
<organism evidence="12 13">
    <name type="scientific">Littorina saxatilis</name>
    <dbReference type="NCBI Taxonomy" id="31220"/>
    <lineage>
        <taxon>Eukaryota</taxon>
        <taxon>Metazoa</taxon>
        <taxon>Spiralia</taxon>
        <taxon>Lophotrochozoa</taxon>
        <taxon>Mollusca</taxon>
        <taxon>Gastropoda</taxon>
        <taxon>Caenogastropoda</taxon>
        <taxon>Littorinimorpha</taxon>
        <taxon>Littorinoidea</taxon>
        <taxon>Littorinidae</taxon>
        <taxon>Littorina</taxon>
    </lineage>
</organism>
<evidence type="ECO:0000256" key="3">
    <source>
        <dbReference type="ARBA" id="ARBA00022801"/>
    </source>
</evidence>
<protein>
    <recommendedName>
        <fullName evidence="1">RNA helicase</fullName>
        <ecNumber evidence="1">3.6.4.13</ecNumber>
    </recommendedName>
</protein>
<dbReference type="PROSITE" id="PS51194">
    <property type="entry name" value="HELICASE_CTER"/>
    <property type="match status" value="1"/>
</dbReference>
<dbReference type="Pfam" id="PF00271">
    <property type="entry name" value="Helicase_C"/>
    <property type="match status" value="1"/>
</dbReference>
<evidence type="ECO:0000256" key="1">
    <source>
        <dbReference type="ARBA" id="ARBA00012552"/>
    </source>
</evidence>
<feature type="short sequence motif" description="Q motif" evidence="6">
    <location>
        <begin position="2"/>
        <end position="30"/>
    </location>
</feature>
<proteinExistence type="inferred from homology"/>
<dbReference type="FunFam" id="3.40.50.300:FF:000892">
    <property type="entry name" value="probable ATP-dependent RNA helicase DDX49"/>
    <property type="match status" value="1"/>
</dbReference>
<dbReference type="Proteomes" id="UP001374579">
    <property type="component" value="Unassembled WGS sequence"/>
</dbReference>
<feature type="region of interest" description="Disordered" evidence="8">
    <location>
        <begin position="407"/>
        <end position="465"/>
    </location>
</feature>
<evidence type="ECO:0000313" key="13">
    <source>
        <dbReference type="Proteomes" id="UP001374579"/>
    </source>
</evidence>
<dbReference type="GO" id="GO:0003676">
    <property type="term" value="F:nucleic acid binding"/>
    <property type="evidence" value="ECO:0007669"/>
    <property type="project" value="InterPro"/>
</dbReference>
<evidence type="ECO:0000259" key="9">
    <source>
        <dbReference type="PROSITE" id="PS51192"/>
    </source>
</evidence>
<dbReference type="SMART" id="SM00490">
    <property type="entry name" value="HELICc"/>
    <property type="match status" value="1"/>
</dbReference>
<evidence type="ECO:0000256" key="6">
    <source>
        <dbReference type="PROSITE-ProRule" id="PRU00552"/>
    </source>
</evidence>
<name>A0AAN9GR19_9CAEN</name>
<dbReference type="SMART" id="SM00487">
    <property type="entry name" value="DEXDc"/>
    <property type="match status" value="1"/>
</dbReference>
<dbReference type="InterPro" id="IPR014014">
    <property type="entry name" value="RNA_helicase_DEAD_Q_motif"/>
</dbReference>
<comment type="caution">
    <text evidence="12">The sequence shown here is derived from an EMBL/GenBank/DDBJ whole genome shotgun (WGS) entry which is preliminary data.</text>
</comment>
<dbReference type="EC" id="3.6.4.13" evidence="1"/>
<evidence type="ECO:0000256" key="7">
    <source>
        <dbReference type="RuleBase" id="RU000492"/>
    </source>
</evidence>
<dbReference type="InterPro" id="IPR027417">
    <property type="entry name" value="P-loop_NTPase"/>
</dbReference>
<dbReference type="CDD" id="cd17955">
    <property type="entry name" value="DEADc_DDX49"/>
    <property type="match status" value="1"/>
</dbReference>
<dbReference type="Pfam" id="PF00270">
    <property type="entry name" value="DEAD"/>
    <property type="match status" value="1"/>
</dbReference>
<dbReference type="GO" id="GO:0005829">
    <property type="term" value="C:cytosol"/>
    <property type="evidence" value="ECO:0007669"/>
    <property type="project" value="TreeGrafter"/>
</dbReference>
<dbReference type="GO" id="GO:0016787">
    <property type="term" value="F:hydrolase activity"/>
    <property type="evidence" value="ECO:0007669"/>
    <property type="project" value="UniProtKB-KW"/>
</dbReference>
<reference evidence="12 13" key="1">
    <citation type="submission" date="2024-02" db="EMBL/GenBank/DDBJ databases">
        <title>Chromosome-scale genome assembly of the rough periwinkle Littorina saxatilis.</title>
        <authorList>
            <person name="De Jode A."/>
            <person name="Faria R."/>
            <person name="Formenti G."/>
            <person name="Sims Y."/>
            <person name="Smith T.P."/>
            <person name="Tracey A."/>
            <person name="Wood J.M.D."/>
            <person name="Zagrodzka Z.B."/>
            <person name="Johannesson K."/>
            <person name="Butlin R.K."/>
            <person name="Leder E.H."/>
        </authorList>
    </citation>
    <scope>NUCLEOTIDE SEQUENCE [LARGE SCALE GENOMIC DNA]</scope>
    <source>
        <strain evidence="12">Snail1</strain>
        <tissue evidence="12">Muscle</tissue>
    </source>
</reference>
<dbReference type="EMBL" id="JBAMIC010000001">
    <property type="protein sequence ID" value="KAK7115760.1"/>
    <property type="molecule type" value="Genomic_DNA"/>
</dbReference>
<evidence type="ECO:0000259" key="11">
    <source>
        <dbReference type="PROSITE" id="PS51195"/>
    </source>
</evidence>
<evidence type="ECO:0000313" key="12">
    <source>
        <dbReference type="EMBL" id="KAK7115760.1"/>
    </source>
</evidence>
<keyword evidence="5 7" id="KW-0067">ATP-binding</keyword>
<dbReference type="InterPro" id="IPR011545">
    <property type="entry name" value="DEAD/DEAH_box_helicase_dom"/>
</dbReference>
<keyword evidence="2 7" id="KW-0547">Nucleotide-binding</keyword>
<accession>A0AAN9GR19</accession>
<keyword evidence="4 7" id="KW-0347">Helicase</keyword>
<feature type="compositionally biased region" description="Basic and acidic residues" evidence="8">
    <location>
        <begin position="431"/>
        <end position="449"/>
    </location>
</feature>
<dbReference type="SUPFAM" id="SSF52540">
    <property type="entry name" value="P-loop containing nucleoside triphosphate hydrolases"/>
    <property type="match status" value="2"/>
</dbReference>
<comment type="similarity">
    <text evidence="7">Belongs to the DEAD box helicase family.</text>
</comment>
<dbReference type="AlphaFoldDB" id="A0AAN9GR19"/>
<evidence type="ECO:0000259" key="10">
    <source>
        <dbReference type="PROSITE" id="PS51194"/>
    </source>
</evidence>
<dbReference type="PROSITE" id="PS00039">
    <property type="entry name" value="DEAD_ATP_HELICASE"/>
    <property type="match status" value="1"/>
</dbReference>
<feature type="domain" description="Helicase ATP-binding" evidence="9">
    <location>
        <begin position="33"/>
        <end position="204"/>
    </location>
</feature>
<dbReference type="Gene3D" id="3.40.50.300">
    <property type="entry name" value="P-loop containing nucleotide triphosphate hydrolases"/>
    <property type="match status" value="2"/>
</dbReference>
<dbReference type="PROSITE" id="PS51192">
    <property type="entry name" value="HELICASE_ATP_BIND_1"/>
    <property type="match status" value="1"/>
</dbReference>
<dbReference type="PANTHER" id="PTHR47959">
    <property type="entry name" value="ATP-DEPENDENT RNA HELICASE RHLE-RELATED"/>
    <property type="match status" value="1"/>
</dbReference>
<dbReference type="InterPro" id="IPR050079">
    <property type="entry name" value="DEAD_box_RNA_helicase"/>
</dbReference>
<dbReference type="InterPro" id="IPR000629">
    <property type="entry name" value="RNA-helicase_DEAD-box_CS"/>
</dbReference>
<keyword evidence="13" id="KW-1185">Reference proteome</keyword>
<evidence type="ECO:0000256" key="5">
    <source>
        <dbReference type="ARBA" id="ARBA00022840"/>
    </source>
</evidence>
<evidence type="ECO:0000256" key="4">
    <source>
        <dbReference type="ARBA" id="ARBA00022806"/>
    </source>
</evidence>
<evidence type="ECO:0000256" key="2">
    <source>
        <dbReference type="ARBA" id="ARBA00022741"/>
    </source>
</evidence>
<feature type="domain" description="DEAD-box RNA helicase Q" evidence="11">
    <location>
        <begin position="2"/>
        <end position="30"/>
    </location>
</feature>